<feature type="region of interest" description="Disordered" evidence="2">
    <location>
        <begin position="53"/>
        <end position="74"/>
    </location>
</feature>
<feature type="domain" description="Jacalin-type lectin" evidence="3">
    <location>
        <begin position="159"/>
        <end position="294"/>
    </location>
</feature>
<keyword evidence="1" id="KW-0175">Coiled coil</keyword>
<dbReference type="PROSITE" id="PS51752">
    <property type="entry name" value="JACALIN_LECTIN"/>
    <property type="match status" value="2"/>
</dbReference>
<keyword evidence="5" id="KW-1185">Reference proteome</keyword>
<sequence>MRQYSTFVGHRSGSPFLVGLDDPNSDDEKRIANVIVTSSETKIISITFLFNDGTSSSSSSSSGAEGTGIREDGFSTSGDDIVQIVATAGKCIESLQLITSSGVVSHVLGVQNHRYPVIHLKSPTGSPLVGLVGFGDDSVQGIQAVWSASNRYLPEVNVSQTIGTYSMHKGWSDLDSGAQRKKIKALEIRSGWWIDGFRFVYSDGSATPWRGGYGGLETKWELQDDEHFIQIYVTGEEKICSLAFVTSRDANITNTFGRPCGKQQLLQSSGTEPLLGFLGSGDECIQSLQPIWKTQPIDQIFTLQTCDPVGSQSGSAWSDKDCGSAHKKISNIHVRHGSWIDALTVTYANGSTTPRRGGQGGKEDIFNILANEDVAEIRGTANDKLTSIQFVTSSGRESQLYGKWDGYPFVWRCDFGPDPSALEGFKGSGDTCIQSIEPLWSCRRCLRGDLMFSECREQISNFRSKADSIDGQLATYSISIPKLVPALIKLAQPSYQIALQNLVALGKTLQRTEPGTPEAIKTLSTNWKQQCTSLFHSFETVYRLSSDSAKLCSRQVECIVYLTSELEKMEHQANDLSEIIASALARRHVEMGQNQQRIRESEDAIAQAQANVDAFVNSRPIPFLDMSDTLKAAEAIIKFLRAMPDFLIPDELLRQGELVEKGINDVRRTMDAGNTARLRLPLVKADFEKASQDAATSGSLVYDLGACATKYQEQIAATKPHREKLLEIAQLSWDATRVVGQVTAKTEFFEYYEAEKIRTTLVKLHALLGGFEPLEENTLRAIITHAEAVGAAKTEVQDVVCQV</sequence>
<gene>
    <name evidence="4" type="ORF">GFSPODELE1_LOCUS7658</name>
</gene>
<name>A0ABP1DQP8_9APHY</name>
<dbReference type="Pfam" id="PF01419">
    <property type="entry name" value="Jacalin"/>
    <property type="match status" value="3"/>
</dbReference>
<dbReference type="PANTHER" id="PTHR46506">
    <property type="entry name" value="OS05G0143600 PROTEIN"/>
    <property type="match status" value="1"/>
</dbReference>
<dbReference type="EMBL" id="OZ037948">
    <property type="protein sequence ID" value="CAL1710110.1"/>
    <property type="molecule type" value="Genomic_DNA"/>
</dbReference>
<accession>A0ABP1DQP8</accession>
<evidence type="ECO:0000313" key="5">
    <source>
        <dbReference type="Proteomes" id="UP001497453"/>
    </source>
</evidence>
<feature type="coiled-coil region" evidence="1">
    <location>
        <begin position="566"/>
        <end position="618"/>
    </location>
</feature>
<dbReference type="SUPFAM" id="SSF51101">
    <property type="entry name" value="Mannose-binding lectins"/>
    <property type="match status" value="3"/>
</dbReference>
<reference evidence="5" key="1">
    <citation type="submission" date="2024-04" db="EMBL/GenBank/DDBJ databases">
        <authorList>
            <person name="Shaw F."/>
            <person name="Minotto A."/>
        </authorList>
    </citation>
    <scope>NUCLEOTIDE SEQUENCE [LARGE SCALE GENOMIC DNA]</scope>
</reference>
<dbReference type="Proteomes" id="UP001497453">
    <property type="component" value="Chromosome 5"/>
</dbReference>
<protein>
    <recommendedName>
        <fullName evidence="3">Jacalin-type lectin domain-containing protein</fullName>
    </recommendedName>
</protein>
<dbReference type="InterPro" id="IPR001229">
    <property type="entry name" value="Jacalin-like_lectin_dom"/>
</dbReference>
<evidence type="ECO:0000256" key="2">
    <source>
        <dbReference type="SAM" id="MobiDB-lite"/>
    </source>
</evidence>
<evidence type="ECO:0000256" key="1">
    <source>
        <dbReference type="SAM" id="Coils"/>
    </source>
</evidence>
<proteinExistence type="predicted"/>
<feature type="domain" description="Jacalin-type lectin" evidence="3">
    <location>
        <begin position="303"/>
        <end position="442"/>
    </location>
</feature>
<dbReference type="InterPro" id="IPR036404">
    <property type="entry name" value="Jacalin-like_lectin_dom_sf"/>
</dbReference>
<dbReference type="Gene3D" id="2.100.10.30">
    <property type="entry name" value="Jacalin-like lectin domain"/>
    <property type="match status" value="3"/>
</dbReference>
<evidence type="ECO:0000259" key="3">
    <source>
        <dbReference type="PROSITE" id="PS51752"/>
    </source>
</evidence>
<evidence type="ECO:0000313" key="4">
    <source>
        <dbReference type="EMBL" id="CAL1710110.1"/>
    </source>
</evidence>
<organism evidence="4 5">
    <name type="scientific">Somion occarium</name>
    <dbReference type="NCBI Taxonomy" id="3059160"/>
    <lineage>
        <taxon>Eukaryota</taxon>
        <taxon>Fungi</taxon>
        <taxon>Dikarya</taxon>
        <taxon>Basidiomycota</taxon>
        <taxon>Agaricomycotina</taxon>
        <taxon>Agaricomycetes</taxon>
        <taxon>Polyporales</taxon>
        <taxon>Cerrenaceae</taxon>
        <taxon>Somion</taxon>
    </lineage>
</organism>
<dbReference type="SMART" id="SM00915">
    <property type="entry name" value="Jacalin"/>
    <property type="match status" value="1"/>
</dbReference>